<evidence type="ECO:0000256" key="2">
    <source>
        <dbReference type="ARBA" id="ARBA00022527"/>
    </source>
</evidence>
<proteinExistence type="inferred from homology"/>
<feature type="region of interest" description="Disordered" evidence="11">
    <location>
        <begin position="1"/>
        <end position="33"/>
    </location>
</feature>
<gene>
    <name evidence="13" type="ORF">WOLCODRAFT_135746</name>
</gene>
<feature type="domain" description="Protein kinase" evidence="12">
    <location>
        <begin position="50"/>
        <end position="417"/>
    </location>
</feature>
<dbReference type="PANTHER" id="PTHR47634:SF9">
    <property type="entry name" value="PROTEIN KINASE DOMAIN-CONTAINING PROTEIN-RELATED"/>
    <property type="match status" value="1"/>
</dbReference>
<evidence type="ECO:0000256" key="11">
    <source>
        <dbReference type="SAM" id="MobiDB-lite"/>
    </source>
</evidence>
<dbReference type="GO" id="GO:0004674">
    <property type="term" value="F:protein serine/threonine kinase activity"/>
    <property type="evidence" value="ECO:0007669"/>
    <property type="project" value="UniProtKB-KW"/>
</dbReference>
<dbReference type="InterPro" id="IPR008271">
    <property type="entry name" value="Ser/Thr_kinase_AS"/>
</dbReference>
<dbReference type="GO" id="GO:0005737">
    <property type="term" value="C:cytoplasm"/>
    <property type="evidence" value="ECO:0007669"/>
    <property type="project" value="TreeGrafter"/>
</dbReference>
<comment type="catalytic activity">
    <reaction evidence="8">
        <text>L-seryl-[protein] + ATP = O-phospho-L-seryl-[protein] + ADP + H(+)</text>
        <dbReference type="Rhea" id="RHEA:17989"/>
        <dbReference type="Rhea" id="RHEA-COMP:9863"/>
        <dbReference type="Rhea" id="RHEA-COMP:11604"/>
        <dbReference type="ChEBI" id="CHEBI:15378"/>
        <dbReference type="ChEBI" id="CHEBI:29999"/>
        <dbReference type="ChEBI" id="CHEBI:30616"/>
        <dbReference type="ChEBI" id="CHEBI:83421"/>
        <dbReference type="ChEBI" id="CHEBI:456216"/>
        <dbReference type="EC" id="2.7.11.1"/>
    </reaction>
</comment>
<sequence length="418" mass="46237">MPSSHVSSNSGHSSSGSLSGFPEEDLRSAGRNNPGYFPARLGQTLERGRYCIVRKLGWGQYSSVWLARDREEDRFVALKILTCEATKALSGGETEQRSDELALLQRIADAEPSHPGFRHNIAYYGSFAFAGPRGAHRCVVTEALGYSLDYIRKLTDDADRRVRPSIVKRVVKQVLRGLQYLHDVCGIIHTDIKHDNILFRPAAVAAVAAHALATDPSVAYDCGTEACPPVVPVESQALPLSAAPSVREDELEAVLADVGHSHWRHRHFQEVIQPAALRAPEVILGYAWDTPADIWSVGCIVTELLIGFWLFEASAQSGWGVEEDHLARMTEALDAPFDVGFLDKCAHKSKFFDADGSFAHFTQHDEPTWQIRRLLESFSLLQDAAEVDAAERFILRCLRLVPEERATAGELADDPWLA</sequence>
<dbReference type="InterPro" id="IPR017441">
    <property type="entry name" value="Protein_kinase_ATP_BS"/>
</dbReference>
<dbReference type="GO" id="GO:0050684">
    <property type="term" value="P:regulation of mRNA processing"/>
    <property type="evidence" value="ECO:0007669"/>
    <property type="project" value="TreeGrafter"/>
</dbReference>
<dbReference type="InterPro" id="IPR011009">
    <property type="entry name" value="Kinase-like_dom_sf"/>
</dbReference>
<dbReference type="OMA" id="QESEYSH"/>
<keyword evidence="5 13" id="KW-0418">Kinase</keyword>
<evidence type="ECO:0000256" key="1">
    <source>
        <dbReference type="ARBA" id="ARBA00012513"/>
    </source>
</evidence>
<comment type="catalytic activity">
    <reaction evidence="7">
        <text>L-threonyl-[protein] + ATP = O-phospho-L-threonyl-[protein] + ADP + H(+)</text>
        <dbReference type="Rhea" id="RHEA:46608"/>
        <dbReference type="Rhea" id="RHEA-COMP:11060"/>
        <dbReference type="Rhea" id="RHEA-COMP:11605"/>
        <dbReference type="ChEBI" id="CHEBI:15378"/>
        <dbReference type="ChEBI" id="CHEBI:30013"/>
        <dbReference type="ChEBI" id="CHEBI:30616"/>
        <dbReference type="ChEBI" id="CHEBI:61977"/>
        <dbReference type="ChEBI" id="CHEBI:456216"/>
        <dbReference type="EC" id="2.7.11.1"/>
    </reaction>
</comment>
<evidence type="ECO:0000256" key="8">
    <source>
        <dbReference type="ARBA" id="ARBA00048679"/>
    </source>
</evidence>
<name>A0A2H3J3Y8_WOLCO</name>
<dbReference type="Proteomes" id="UP000218811">
    <property type="component" value="Unassembled WGS sequence"/>
</dbReference>
<keyword evidence="4 9" id="KW-0547">Nucleotide-binding</keyword>
<feature type="compositionally biased region" description="Low complexity" evidence="11">
    <location>
        <begin position="1"/>
        <end position="20"/>
    </location>
</feature>
<dbReference type="PROSITE" id="PS00107">
    <property type="entry name" value="PROTEIN_KINASE_ATP"/>
    <property type="match status" value="1"/>
</dbReference>
<comment type="similarity">
    <text evidence="10">Belongs to the protein kinase superfamily.</text>
</comment>
<dbReference type="InterPro" id="IPR051334">
    <property type="entry name" value="SRPK"/>
</dbReference>
<dbReference type="PANTHER" id="PTHR47634">
    <property type="entry name" value="PROTEIN KINASE DOMAIN-CONTAINING PROTEIN-RELATED"/>
    <property type="match status" value="1"/>
</dbReference>
<keyword evidence="14" id="KW-1185">Reference proteome</keyword>
<evidence type="ECO:0000313" key="14">
    <source>
        <dbReference type="Proteomes" id="UP000218811"/>
    </source>
</evidence>
<dbReference type="GO" id="GO:0005634">
    <property type="term" value="C:nucleus"/>
    <property type="evidence" value="ECO:0007669"/>
    <property type="project" value="TreeGrafter"/>
</dbReference>
<evidence type="ECO:0000256" key="7">
    <source>
        <dbReference type="ARBA" id="ARBA00047899"/>
    </source>
</evidence>
<accession>A0A2H3J3Y8</accession>
<keyword evidence="2 10" id="KW-0723">Serine/threonine-protein kinase</keyword>
<evidence type="ECO:0000256" key="3">
    <source>
        <dbReference type="ARBA" id="ARBA00022679"/>
    </source>
</evidence>
<dbReference type="FunFam" id="1.10.510.10:FF:000275">
    <property type="entry name" value="SRSF protein kinase 2 isoform X3"/>
    <property type="match status" value="1"/>
</dbReference>
<dbReference type="PROSITE" id="PS50011">
    <property type="entry name" value="PROTEIN_KINASE_DOM"/>
    <property type="match status" value="1"/>
</dbReference>
<protein>
    <recommendedName>
        <fullName evidence="1">non-specific serine/threonine protein kinase</fullName>
        <ecNumber evidence="1">2.7.11.1</ecNumber>
    </recommendedName>
</protein>
<evidence type="ECO:0000256" key="5">
    <source>
        <dbReference type="ARBA" id="ARBA00022777"/>
    </source>
</evidence>
<reference evidence="13 14" key="1">
    <citation type="journal article" date="2012" name="Science">
        <title>The Paleozoic origin of enzymatic lignin decomposition reconstructed from 31 fungal genomes.</title>
        <authorList>
            <person name="Floudas D."/>
            <person name="Binder M."/>
            <person name="Riley R."/>
            <person name="Barry K."/>
            <person name="Blanchette R.A."/>
            <person name="Henrissat B."/>
            <person name="Martinez A.T."/>
            <person name="Otillar R."/>
            <person name="Spatafora J.W."/>
            <person name="Yadav J.S."/>
            <person name="Aerts A."/>
            <person name="Benoit I."/>
            <person name="Boyd A."/>
            <person name="Carlson A."/>
            <person name="Copeland A."/>
            <person name="Coutinho P.M."/>
            <person name="de Vries R.P."/>
            <person name="Ferreira P."/>
            <person name="Findley K."/>
            <person name="Foster B."/>
            <person name="Gaskell J."/>
            <person name="Glotzer D."/>
            <person name="Gorecki P."/>
            <person name="Heitman J."/>
            <person name="Hesse C."/>
            <person name="Hori C."/>
            <person name="Igarashi K."/>
            <person name="Jurgens J.A."/>
            <person name="Kallen N."/>
            <person name="Kersten P."/>
            <person name="Kohler A."/>
            <person name="Kuees U."/>
            <person name="Kumar T.K.A."/>
            <person name="Kuo A."/>
            <person name="LaButti K."/>
            <person name="Larrondo L.F."/>
            <person name="Lindquist E."/>
            <person name="Ling A."/>
            <person name="Lombard V."/>
            <person name="Lucas S."/>
            <person name="Lundell T."/>
            <person name="Martin R."/>
            <person name="McLaughlin D.J."/>
            <person name="Morgenstern I."/>
            <person name="Morin E."/>
            <person name="Murat C."/>
            <person name="Nagy L.G."/>
            <person name="Nolan M."/>
            <person name="Ohm R.A."/>
            <person name="Patyshakuliyeva A."/>
            <person name="Rokas A."/>
            <person name="Ruiz-Duenas F.J."/>
            <person name="Sabat G."/>
            <person name="Salamov A."/>
            <person name="Samejima M."/>
            <person name="Schmutz J."/>
            <person name="Slot J.C."/>
            <person name="St John F."/>
            <person name="Stenlid J."/>
            <person name="Sun H."/>
            <person name="Sun S."/>
            <person name="Syed K."/>
            <person name="Tsang A."/>
            <person name="Wiebenga A."/>
            <person name="Young D."/>
            <person name="Pisabarro A."/>
            <person name="Eastwood D.C."/>
            <person name="Martin F."/>
            <person name="Cullen D."/>
            <person name="Grigoriev I.V."/>
            <person name="Hibbett D.S."/>
        </authorList>
    </citation>
    <scope>NUCLEOTIDE SEQUENCE [LARGE SCALE GENOMIC DNA]</scope>
    <source>
        <strain evidence="13 14">MD-104</strain>
    </source>
</reference>
<organism evidence="13 14">
    <name type="scientific">Wolfiporia cocos (strain MD-104)</name>
    <name type="common">Brown rot fungus</name>
    <dbReference type="NCBI Taxonomy" id="742152"/>
    <lineage>
        <taxon>Eukaryota</taxon>
        <taxon>Fungi</taxon>
        <taxon>Dikarya</taxon>
        <taxon>Basidiomycota</taxon>
        <taxon>Agaricomycotina</taxon>
        <taxon>Agaricomycetes</taxon>
        <taxon>Polyporales</taxon>
        <taxon>Phaeolaceae</taxon>
        <taxon>Wolfiporia</taxon>
    </lineage>
</organism>
<dbReference type="Gene3D" id="1.10.510.10">
    <property type="entry name" value="Transferase(Phosphotransferase) domain 1"/>
    <property type="match status" value="1"/>
</dbReference>
<dbReference type="PROSITE" id="PS00108">
    <property type="entry name" value="PROTEIN_KINASE_ST"/>
    <property type="match status" value="1"/>
</dbReference>
<keyword evidence="6 9" id="KW-0067">ATP-binding</keyword>
<dbReference type="InterPro" id="IPR000719">
    <property type="entry name" value="Prot_kinase_dom"/>
</dbReference>
<dbReference type="EC" id="2.7.11.1" evidence="1"/>
<evidence type="ECO:0000313" key="13">
    <source>
        <dbReference type="EMBL" id="PCH34493.1"/>
    </source>
</evidence>
<dbReference type="SUPFAM" id="SSF56112">
    <property type="entry name" value="Protein kinase-like (PK-like)"/>
    <property type="match status" value="1"/>
</dbReference>
<evidence type="ECO:0000256" key="10">
    <source>
        <dbReference type="RuleBase" id="RU000304"/>
    </source>
</evidence>
<dbReference type="GO" id="GO:0000245">
    <property type="term" value="P:spliceosomal complex assembly"/>
    <property type="evidence" value="ECO:0007669"/>
    <property type="project" value="TreeGrafter"/>
</dbReference>
<dbReference type="SMART" id="SM00220">
    <property type="entry name" value="S_TKc"/>
    <property type="match status" value="1"/>
</dbReference>
<evidence type="ECO:0000256" key="4">
    <source>
        <dbReference type="ARBA" id="ARBA00022741"/>
    </source>
</evidence>
<evidence type="ECO:0000259" key="12">
    <source>
        <dbReference type="PROSITE" id="PS50011"/>
    </source>
</evidence>
<dbReference type="EMBL" id="KB467831">
    <property type="protein sequence ID" value="PCH34493.1"/>
    <property type="molecule type" value="Genomic_DNA"/>
</dbReference>
<feature type="binding site" evidence="9">
    <location>
        <position position="79"/>
    </location>
    <ligand>
        <name>ATP</name>
        <dbReference type="ChEBI" id="CHEBI:30616"/>
    </ligand>
</feature>
<dbReference type="Gene3D" id="3.30.200.20">
    <property type="entry name" value="Phosphorylase Kinase, domain 1"/>
    <property type="match status" value="1"/>
</dbReference>
<dbReference type="AlphaFoldDB" id="A0A2H3J3Y8"/>
<dbReference type="OrthoDB" id="5979581at2759"/>
<evidence type="ECO:0000256" key="6">
    <source>
        <dbReference type="ARBA" id="ARBA00022840"/>
    </source>
</evidence>
<dbReference type="GO" id="GO:0005524">
    <property type="term" value="F:ATP binding"/>
    <property type="evidence" value="ECO:0007669"/>
    <property type="project" value="UniProtKB-UniRule"/>
</dbReference>
<evidence type="ECO:0000256" key="9">
    <source>
        <dbReference type="PROSITE-ProRule" id="PRU10141"/>
    </source>
</evidence>
<dbReference type="STRING" id="742152.A0A2H3J3Y8"/>
<dbReference type="Pfam" id="PF00069">
    <property type="entry name" value="Pkinase"/>
    <property type="match status" value="2"/>
</dbReference>
<keyword evidence="3" id="KW-0808">Transferase</keyword>